<dbReference type="STRING" id="52670.A0A2I4CVA0"/>
<feature type="compositionally biased region" description="Acidic residues" evidence="1">
    <location>
        <begin position="225"/>
        <end position="242"/>
    </location>
</feature>
<dbReference type="AlphaFoldDB" id="A0A2I4CVA0"/>
<accession>A0A2I4CVA0</accession>
<dbReference type="GeneID" id="106532424"/>
<sequence length="303" mass="32336">MSPLICLSCAETLRPKDEDTVTCSVPRCSGVFCRTCFLSLGNRCVVCERPHSSQEDEEELDSSDDEQLNLCSEALSSPHLVDPCPQSLMKRRVFTARRRRLMDQYEGGVSPVDQNEGGVSPVDRSEGGVSPVDLCEGGVSPVNRSEGGVSPVNRSEGGVSPVDRSEGGVSPVNRSEGGVSPVDRSEGGVSPVNWSEGGASPVNRSEGGVSPVDWSEGGVRRTDGGDEEESDSSDLSDSDLSEADMTYQDRPGSDDSDTSFHSTHSPETFCLQNQELTSVHVDHPPEPSRTFQNPSPGPRSSCD</sequence>
<evidence type="ECO:0000256" key="1">
    <source>
        <dbReference type="SAM" id="MobiDB-lite"/>
    </source>
</evidence>
<dbReference type="Pfam" id="PF26037">
    <property type="entry name" value="zf-RING_DCST1_C"/>
    <property type="match status" value="1"/>
</dbReference>
<reference evidence="4" key="1">
    <citation type="submission" date="2025-08" db="UniProtKB">
        <authorList>
            <consortium name="RefSeq"/>
        </authorList>
    </citation>
    <scope>IDENTIFICATION</scope>
</reference>
<organism evidence="3 4">
    <name type="scientific">Austrofundulus limnaeus</name>
    <name type="common">Annual killifish</name>
    <dbReference type="NCBI Taxonomy" id="52670"/>
    <lineage>
        <taxon>Eukaryota</taxon>
        <taxon>Metazoa</taxon>
        <taxon>Chordata</taxon>
        <taxon>Craniata</taxon>
        <taxon>Vertebrata</taxon>
        <taxon>Euteleostomi</taxon>
        <taxon>Actinopterygii</taxon>
        <taxon>Neopterygii</taxon>
        <taxon>Teleostei</taxon>
        <taxon>Neoteleostei</taxon>
        <taxon>Acanthomorphata</taxon>
        <taxon>Ovalentaria</taxon>
        <taxon>Atherinomorphae</taxon>
        <taxon>Cyprinodontiformes</taxon>
        <taxon>Rivulidae</taxon>
        <taxon>Austrofundulus</taxon>
    </lineage>
</organism>
<evidence type="ECO:0000313" key="4">
    <source>
        <dbReference type="RefSeq" id="XP_013883923.1"/>
    </source>
</evidence>
<proteinExistence type="predicted"/>
<dbReference type="OrthoDB" id="6598372at2759"/>
<dbReference type="InterPro" id="IPR058842">
    <property type="entry name" value="DCST1_C"/>
</dbReference>
<dbReference type="RefSeq" id="XP_013883923.1">
    <property type="nucleotide sequence ID" value="XM_014028469.1"/>
</dbReference>
<feature type="region of interest" description="Disordered" evidence="1">
    <location>
        <begin position="107"/>
        <end position="303"/>
    </location>
</feature>
<dbReference type="Proteomes" id="UP000192220">
    <property type="component" value="Unplaced"/>
</dbReference>
<keyword evidence="4" id="KW-0396">Initiation factor</keyword>
<gene>
    <name evidence="4" type="primary">LOC106532424</name>
</gene>
<feature type="domain" description="E3 ubiquitin-protein ligase DCST1-like C-terminal" evidence="2">
    <location>
        <begin position="6"/>
        <end position="50"/>
    </location>
</feature>
<dbReference type="InParanoid" id="A0A2I4CVA0"/>
<keyword evidence="3" id="KW-1185">Reference proteome</keyword>
<evidence type="ECO:0000259" key="2">
    <source>
        <dbReference type="Pfam" id="PF26037"/>
    </source>
</evidence>
<name>A0A2I4CVA0_AUSLI</name>
<evidence type="ECO:0000313" key="3">
    <source>
        <dbReference type="Proteomes" id="UP000192220"/>
    </source>
</evidence>
<dbReference type="KEGG" id="alim:106532424"/>
<protein>
    <submittedName>
        <fullName evidence="4">Translation initiation factor IF-2</fullName>
    </submittedName>
</protein>
<keyword evidence="4" id="KW-0648">Protein biosynthesis</keyword>